<evidence type="ECO:0000313" key="2">
    <source>
        <dbReference type="EMBL" id="KAB1643388.1"/>
    </source>
</evidence>
<sequence>MPYPKRDNPDDYFDRLEPHQRPHLDQLRAISNEYVDRVSEELRWNQPAYIADGTQWMLQAFKNHCSLRFTPAFFESWQQTVANAGYEHGAGFLKIRYDQEVPADLCRQLIDAKLSDAKLSE</sequence>
<keyword evidence="3" id="KW-1185">Reference proteome</keyword>
<evidence type="ECO:0000313" key="3">
    <source>
        <dbReference type="Proteomes" id="UP000433493"/>
    </source>
</evidence>
<comment type="caution">
    <text evidence="2">The sequence shown here is derived from an EMBL/GenBank/DDBJ whole genome shotgun (WGS) entry which is preliminary data.</text>
</comment>
<name>A0A7J5BDM2_9MICO</name>
<dbReference type="InterPro" id="IPR014922">
    <property type="entry name" value="YdhG-like"/>
</dbReference>
<accession>A0A7J5BDM2</accession>
<organism evidence="2 3">
    <name type="scientific">Gulosibacter chungangensis</name>
    <dbReference type="NCBI Taxonomy" id="979746"/>
    <lineage>
        <taxon>Bacteria</taxon>
        <taxon>Bacillati</taxon>
        <taxon>Actinomycetota</taxon>
        <taxon>Actinomycetes</taxon>
        <taxon>Micrococcales</taxon>
        <taxon>Microbacteriaceae</taxon>
        <taxon>Gulosibacter</taxon>
    </lineage>
</organism>
<gene>
    <name evidence="2" type="ORF">F8O05_05720</name>
</gene>
<dbReference type="SUPFAM" id="SSF159888">
    <property type="entry name" value="YdhG-like"/>
    <property type="match status" value="1"/>
</dbReference>
<dbReference type="EMBL" id="WBKB01000003">
    <property type="protein sequence ID" value="KAB1643388.1"/>
    <property type="molecule type" value="Genomic_DNA"/>
</dbReference>
<dbReference type="Pfam" id="PF08818">
    <property type="entry name" value="DUF1801"/>
    <property type="match status" value="1"/>
</dbReference>
<dbReference type="Gene3D" id="3.90.1150.200">
    <property type="match status" value="1"/>
</dbReference>
<dbReference type="AlphaFoldDB" id="A0A7J5BDM2"/>
<dbReference type="RefSeq" id="WP_158051804.1">
    <property type="nucleotide sequence ID" value="NZ_WBKB01000003.1"/>
</dbReference>
<dbReference type="OrthoDB" id="9811812at2"/>
<dbReference type="Proteomes" id="UP000433493">
    <property type="component" value="Unassembled WGS sequence"/>
</dbReference>
<reference evidence="2 3" key="1">
    <citation type="submission" date="2019-09" db="EMBL/GenBank/DDBJ databases">
        <title>Phylogeny of genus Pseudoclavibacter and closely related genus.</title>
        <authorList>
            <person name="Li Y."/>
        </authorList>
    </citation>
    <scope>NUCLEOTIDE SEQUENCE [LARGE SCALE GENOMIC DNA]</scope>
    <source>
        <strain evidence="2 3">KCTC 13959</strain>
    </source>
</reference>
<evidence type="ECO:0000259" key="1">
    <source>
        <dbReference type="Pfam" id="PF08818"/>
    </source>
</evidence>
<proteinExistence type="predicted"/>
<protein>
    <submittedName>
        <fullName evidence="2">DUF1801 domain-containing protein</fullName>
    </submittedName>
</protein>
<feature type="domain" description="YdhG-like" evidence="1">
    <location>
        <begin position="20"/>
        <end position="112"/>
    </location>
</feature>